<dbReference type="Proteomes" id="UP001372834">
    <property type="component" value="Unassembled WGS sequence"/>
</dbReference>
<gene>
    <name evidence="2" type="ORF">RUM43_005628</name>
</gene>
<evidence type="ECO:0000313" key="2">
    <source>
        <dbReference type="EMBL" id="KAK6625331.1"/>
    </source>
</evidence>
<dbReference type="EMBL" id="JAWJWE010000037">
    <property type="protein sequence ID" value="KAK6625331.1"/>
    <property type="molecule type" value="Genomic_DNA"/>
</dbReference>
<evidence type="ECO:0000256" key="1">
    <source>
        <dbReference type="SAM" id="MobiDB-lite"/>
    </source>
</evidence>
<feature type="region of interest" description="Disordered" evidence="1">
    <location>
        <begin position="36"/>
        <end position="112"/>
    </location>
</feature>
<dbReference type="AlphaFoldDB" id="A0AAN8RUT8"/>
<proteinExistence type="predicted"/>
<comment type="caution">
    <text evidence="2">The sequence shown here is derived from an EMBL/GenBank/DDBJ whole genome shotgun (WGS) entry which is preliminary data.</text>
</comment>
<sequence length="112" mass="12471">MFFRRSQFAAVGRKTRRIAFDGRGRVRNSLLPLEKKNDALPLLPETPGTSGTSYDDDDNPQNLPGSASYSNELSRSPRYPNGFPPELSSDADEKLFKKKFPRGRPTPLLSAS</sequence>
<protein>
    <submittedName>
        <fullName evidence="2">Uncharacterized protein</fullName>
    </submittedName>
</protein>
<organism evidence="2 3">
    <name type="scientific">Polyplax serrata</name>
    <name type="common">Common mouse louse</name>
    <dbReference type="NCBI Taxonomy" id="468196"/>
    <lineage>
        <taxon>Eukaryota</taxon>
        <taxon>Metazoa</taxon>
        <taxon>Ecdysozoa</taxon>
        <taxon>Arthropoda</taxon>
        <taxon>Hexapoda</taxon>
        <taxon>Insecta</taxon>
        <taxon>Pterygota</taxon>
        <taxon>Neoptera</taxon>
        <taxon>Paraneoptera</taxon>
        <taxon>Psocodea</taxon>
        <taxon>Troctomorpha</taxon>
        <taxon>Phthiraptera</taxon>
        <taxon>Anoplura</taxon>
        <taxon>Polyplacidae</taxon>
        <taxon>Polyplax</taxon>
    </lineage>
</organism>
<feature type="compositionally biased region" description="Polar residues" evidence="1">
    <location>
        <begin position="60"/>
        <end position="74"/>
    </location>
</feature>
<reference evidence="2 3" key="1">
    <citation type="submission" date="2023-10" db="EMBL/GenBank/DDBJ databases">
        <title>Genomes of two closely related lineages of the louse Polyplax serrata with different host specificities.</title>
        <authorList>
            <person name="Martinu J."/>
            <person name="Tarabai H."/>
            <person name="Stefka J."/>
            <person name="Hypsa V."/>
        </authorList>
    </citation>
    <scope>NUCLEOTIDE SEQUENCE [LARGE SCALE GENOMIC DNA]</scope>
    <source>
        <strain evidence="2">HR10_N</strain>
    </source>
</reference>
<accession>A0AAN8RUT8</accession>
<evidence type="ECO:0000313" key="3">
    <source>
        <dbReference type="Proteomes" id="UP001372834"/>
    </source>
</evidence>
<name>A0AAN8RUT8_POLSC</name>